<protein>
    <recommendedName>
        <fullName evidence="1">Ribosome-binding factor A</fullName>
    </recommendedName>
</protein>
<dbReference type="NCBIfam" id="TIGR00082">
    <property type="entry name" value="rbfA"/>
    <property type="match status" value="1"/>
</dbReference>
<reference evidence="2 3" key="1">
    <citation type="submission" date="2021-06" db="EMBL/GenBank/DDBJ databases">
        <authorList>
            <person name="Sun Q."/>
            <person name="Li D."/>
        </authorList>
    </citation>
    <scope>NUCLEOTIDE SEQUENCE [LARGE SCALE GENOMIC DNA]</scope>
    <source>
        <strain evidence="2 3">MSJ-5</strain>
    </source>
</reference>
<dbReference type="HAMAP" id="MF_00003">
    <property type="entry name" value="RbfA"/>
    <property type="match status" value="1"/>
</dbReference>
<dbReference type="InterPro" id="IPR000238">
    <property type="entry name" value="RbfA"/>
</dbReference>
<dbReference type="RefSeq" id="WP_216418228.1">
    <property type="nucleotide sequence ID" value="NZ_JAHLQK010000005.1"/>
</dbReference>
<dbReference type="Proteomes" id="UP000779508">
    <property type="component" value="Unassembled WGS sequence"/>
</dbReference>
<organism evidence="2 3">
    <name type="scientific">Alkaliphilus flagellatus</name>
    <dbReference type="NCBI Taxonomy" id="2841507"/>
    <lineage>
        <taxon>Bacteria</taxon>
        <taxon>Bacillati</taxon>
        <taxon>Bacillota</taxon>
        <taxon>Clostridia</taxon>
        <taxon>Peptostreptococcales</taxon>
        <taxon>Natronincolaceae</taxon>
        <taxon>Alkaliphilus</taxon>
    </lineage>
</organism>
<accession>A0ABS6G6X4</accession>
<comment type="subunit">
    <text evidence="1">Monomer. Binds 30S ribosomal subunits, but not 50S ribosomal subunits or 70S ribosomes.</text>
</comment>
<dbReference type="Pfam" id="PF02033">
    <property type="entry name" value="RBFA"/>
    <property type="match status" value="1"/>
</dbReference>
<evidence type="ECO:0000256" key="1">
    <source>
        <dbReference type="HAMAP-Rule" id="MF_00003"/>
    </source>
</evidence>
<name>A0ABS6G6X4_9FIRM</name>
<proteinExistence type="inferred from homology"/>
<comment type="similarity">
    <text evidence="1">Belongs to the RbfA family.</text>
</comment>
<comment type="subcellular location">
    <subcellularLocation>
        <location evidence="1">Cytoplasm</location>
    </subcellularLocation>
</comment>
<keyword evidence="1" id="KW-0963">Cytoplasm</keyword>
<sequence length="127" mass="14734">MSYPRVKRLSEEIKKIVSNIIRNELRDPRIAPMTSIVEVDVTRDLRYVNIYISVLGTEKEKEATMEGLIKASGFIRREIGQKIKARYTPEVIFKLDESIERGIHMYNVITKVNEQNSTTSDEDKTDE</sequence>
<comment type="caution">
    <text evidence="2">The sequence shown here is derived from an EMBL/GenBank/DDBJ whole genome shotgun (WGS) entry which is preliminary data.</text>
</comment>
<evidence type="ECO:0000313" key="3">
    <source>
        <dbReference type="Proteomes" id="UP000779508"/>
    </source>
</evidence>
<keyword evidence="3" id="KW-1185">Reference proteome</keyword>
<comment type="function">
    <text evidence="1">One of several proteins that assist in the late maturation steps of the functional core of the 30S ribosomal subunit. Associates with free 30S ribosomal subunits (but not with 30S subunits that are part of 70S ribosomes or polysomes). Required for efficient processing of 16S rRNA. May interact with the 5'-terminal helix region of 16S rRNA.</text>
</comment>
<dbReference type="PANTHER" id="PTHR33515:SF1">
    <property type="entry name" value="RIBOSOME-BINDING FACTOR A, CHLOROPLASTIC-RELATED"/>
    <property type="match status" value="1"/>
</dbReference>
<keyword evidence="1" id="KW-0690">Ribosome biogenesis</keyword>
<dbReference type="PANTHER" id="PTHR33515">
    <property type="entry name" value="RIBOSOME-BINDING FACTOR A, CHLOROPLASTIC-RELATED"/>
    <property type="match status" value="1"/>
</dbReference>
<gene>
    <name evidence="1 2" type="primary">rbfA</name>
    <name evidence="2" type="ORF">KQI88_13650</name>
</gene>
<evidence type="ECO:0000313" key="2">
    <source>
        <dbReference type="EMBL" id="MBU5677462.1"/>
    </source>
</evidence>
<dbReference type="EMBL" id="JAHLQK010000005">
    <property type="protein sequence ID" value="MBU5677462.1"/>
    <property type="molecule type" value="Genomic_DNA"/>
</dbReference>